<feature type="signal peptide" evidence="6">
    <location>
        <begin position="1"/>
        <end position="21"/>
    </location>
</feature>
<name>A0A3P8S5P8_AMPPE</name>
<dbReference type="GO" id="GO:0005125">
    <property type="term" value="F:cytokine activity"/>
    <property type="evidence" value="ECO:0007669"/>
    <property type="project" value="UniProtKB-KW"/>
</dbReference>
<evidence type="ECO:0000256" key="4">
    <source>
        <dbReference type="ARBA" id="ARBA00022525"/>
    </source>
</evidence>
<dbReference type="Proteomes" id="UP000265080">
    <property type="component" value="Chromosome 4"/>
</dbReference>
<accession>A0A3P8S5P8</accession>
<dbReference type="PRINTS" id="PR01932">
    <property type="entry name" value="INTRLEUKIN17"/>
</dbReference>
<evidence type="ECO:0000256" key="1">
    <source>
        <dbReference type="ARBA" id="ARBA00004613"/>
    </source>
</evidence>
<keyword evidence="8" id="KW-1185">Reference proteome</keyword>
<reference evidence="7" key="3">
    <citation type="submission" date="2025-09" db="UniProtKB">
        <authorList>
            <consortium name="Ensembl"/>
        </authorList>
    </citation>
    <scope>IDENTIFICATION</scope>
</reference>
<proteinExistence type="inferred from homology"/>
<evidence type="ECO:0000256" key="6">
    <source>
        <dbReference type="SAM" id="SignalP"/>
    </source>
</evidence>
<evidence type="ECO:0000313" key="7">
    <source>
        <dbReference type="Ensembl" id="ENSAPEP00000007576.1"/>
    </source>
</evidence>
<keyword evidence="4" id="KW-0964">Secreted</keyword>
<evidence type="ECO:0000256" key="5">
    <source>
        <dbReference type="ARBA" id="ARBA00022729"/>
    </source>
</evidence>
<dbReference type="SUPFAM" id="SSF57501">
    <property type="entry name" value="Cystine-knot cytokines"/>
    <property type="match status" value="1"/>
</dbReference>
<protein>
    <recommendedName>
        <fullName evidence="9">Interleukin 17c</fullName>
    </recommendedName>
</protein>
<dbReference type="InterPro" id="IPR029034">
    <property type="entry name" value="Cystine-knot_cytokine"/>
</dbReference>
<reference evidence="7" key="2">
    <citation type="submission" date="2025-08" db="UniProtKB">
        <authorList>
            <consortium name="Ensembl"/>
        </authorList>
    </citation>
    <scope>IDENTIFICATION</scope>
</reference>
<keyword evidence="5 6" id="KW-0732">Signal</keyword>
<reference evidence="7 8" key="1">
    <citation type="submission" date="2018-03" db="EMBL/GenBank/DDBJ databases">
        <title>Finding Nemo's genes: A chromosome-scale reference assembly of the genome of the orange clownfish Amphiprion percula.</title>
        <authorList>
            <person name="Lehmann R."/>
        </authorList>
    </citation>
    <scope>NUCLEOTIDE SEQUENCE</scope>
</reference>
<comment type="similarity">
    <text evidence="2">Belongs to the IL-17 family.</text>
</comment>
<organism evidence="7 8">
    <name type="scientific">Amphiprion percula</name>
    <name type="common">Orange clownfish</name>
    <name type="synonym">Lutjanus percula</name>
    <dbReference type="NCBI Taxonomy" id="161767"/>
    <lineage>
        <taxon>Eukaryota</taxon>
        <taxon>Metazoa</taxon>
        <taxon>Chordata</taxon>
        <taxon>Craniata</taxon>
        <taxon>Vertebrata</taxon>
        <taxon>Euteleostomi</taxon>
        <taxon>Actinopterygii</taxon>
        <taxon>Neopterygii</taxon>
        <taxon>Teleostei</taxon>
        <taxon>Neoteleostei</taxon>
        <taxon>Acanthomorphata</taxon>
        <taxon>Ovalentaria</taxon>
        <taxon>Pomacentridae</taxon>
        <taxon>Amphiprion</taxon>
    </lineage>
</organism>
<dbReference type="STRING" id="161767.ENSAPEP00000007576"/>
<evidence type="ECO:0000256" key="2">
    <source>
        <dbReference type="ARBA" id="ARBA00007236"/>
    </source>
</evidence>
<dbReference type="GeneTree" id="ENSGT00940000170707"/>
<dbReference type="Gene3D" id="2.10.90.10">
    <property type="entry name" value="Cystine-knot cytokines"/>
    <property type="match status" value="1"/>
</dbReference>
<evidence type="ECO:0008006" key="9">
    <source>
        <dbReference type="Google" id="ProtNLM"/>
    </source>
</evidence>
<dbReference type="AlphaFoldDB" id="A0A3P8S5P8"/>
<dbReference type="Ensembl" id="ENSAPET00000007795.1">
    <property type="protein sequence ID" value="ENSAPEP00000007576.1"/>
    <property type="gene ID" value="ENSAPEG00000005471.1"/>
</dbReference>
<feature type="chain" id="PRO_5018174024" description="Interleukin 17c" evidence="6">
    <location>
        <begin position="22"/>
        <end position="168"/>
    </location>
</feature>
<dbReference type="InterPro" id="IPR020440">
    <property type="entry name" value="IL-17_chr"/>
</dbReference>
<keyword evidence="3" id="KW-0202">Cytokine</keyword>
<dbReference type="InterPro" id="IPR010345">
    <property type="entry name" value="IL-17_fam"/>
</dbReference>
<dbReference type="GO" id="GO:0006954">
    <property type="term" value="P:inflammatory response"/>
    <property type="evidence" value="ECO:0007669"/>
    <property type="project" value="InterPro"/>
</dbReference>
<comment type="subcellular location">
    <subcellularLocation>
        <location evidence="1">Secreted</location>
    </subcellularLocation>
</comment>
<evidence type="ECO:0000256" key="3">
    <source>
        <dbReference type="ARBA" id="ARBA00022514"/>
    </source>
</evidence>
<dbReference type="OMA" id="CTWTSEA"/>
<dbReference type="GO" id="GO:0005615">
    <property type="term" value="C:extracellular space"/>
    <property type="evidence" value="ECO:0007669"/>
    <property type="project" value="UniProtKB-KW"/>
</dbReference>
<dbReference type="Pfam" id="PF06083">
    <property type="entry name" value="IL17"/>
    <property type="match status" value="1"/>
</dbReference>
<sequence>VDIKINQNILVLALFLGPVCSCKMSRCYNDTELTRAAEQKLRSHYPQPAEHLATAARGAKPSCPLELYRQPASRELNVRSVSPWTYVTRTLEDHFPSSYSEAQCLCAGCLLVQRDGSVLESSDYNSRSVKQSRVFLKREPCDKGGYSLKPVTVEVSVGCTCVKVVSRS</sequence>
<evidence type="ECO:0000313" key="8">
    <source>
        <dbReference type="Proteomes" id="UP000265080"/>
    </source>
</evidence>